<proteinExistence type="predicted"/>
<feature type="signal peptide" evidence="1">
    <location>
        <begin position="1"/>
        <end position="20"/>
    </location>
</feature>
<dbReference type="STRING" id="484498.SAMN05421686_102374"/>
<dbReference type="RefSeq" id="WP_068436019.1">
    <property type="nucleotide sequence ID" value="NZ_CAJWBH010000014.1"/>
</dbReference>
<dbReference type="InterPro" id="IPR007433">
    <property type="entry name" value="DUF481"/>
</dbReference>
<evidence type="ECO:0000313" key="2">
    <source>
        <dbReference type="EMBL" id="SIS57893.1"/>
    </source>
</evidence>
<dbReference type="Proteomes" id="UP000185639">
    <property type="component" value="Unassembled WGS sequence"/>
</dbReference>
<gene>
    <name evidence="2" type="ORF">SAMN05421686_102374</name>
</gene>
<dbReference type="OrthoDB" id="5292716at2"/>
<feature type="chain" id="PRO_5009943088" evidence="1">
    <location>
        <begin position="21"/>
        <end position="235"/>
    </location>
</feature>
<protein>
    <submittedName>
        <fullName evidence="2">Putative salt-induced outer membrane protein YdiY</fullName>
    </submittedName>
</protein>
<keyword evidence="3" id="KW-1185">Reference proteome</keyword>
<dbReference type="AlphaFoldDB" id="A0A1N7K8M6"/>
<name>A0A1N7K8M6_9GAMM</name>
<reference evidence="3" key="1">
    <citation type="submission" date="2017-01" db="EMBL/GenBank/DDBJ databases">
        <authorList>
            <person name="Varghese N."/>
            <person name="Submissions S."/>
        </authorList>
    </citation>
    <scope>NUCLEOTIDE SEQUENCE [LARGE SCALE GENOMIC DNA]</scope>
    <source>
        <strain evidence="3">DSM 24913</strain>
    </source>
</reference>
<organism evidence="2 3">
    <name type="scientific">Thalassolituus maritimus</name>
    <dbReference type="NCBI Taxonomy" id="484498"/>
    <lineage>
        <taxon>Bacteria</taxon>
        <taxon>Pseudomonadati</taxon>
        <taxon>Pseudomonadota</taxon>
        <taxon>Gammaproteobacteria</taxon>
        <taxon>Oceanospirillales</taxon>
        <taxon>Oceanospirillaceae</taxon>
        <taxon>Thalassolituus</taxon>
    </lineage>
</organism>
<evidence type="ECO:0000256" key="1">
    <source>
        <dbReference type="SAM" id="SignalP"/>
    </source>
</evidence>
<keyword evidence="1" id="KW-0732">Signal</keyword>
<accession>A0A1N7K8M6</accession>
<evidence type="ECO:0000313" key="3">
    <source>
        <dbReference type="Proteomes" id="UP000185639"/>
    </source>
</evidence>
<dbReference type="Pfam" id="PF04338">
    <property type="entry name" value="DUF481"/>
    <property type="match status" value="1"/>
</dbReference>
<dbReference type="EMBL" id="FTOH01000002">
    <property type="protein sequence ID" value="SIS57893.1"/>
    <property type="molecule type" value="Genomic_DNA"/>
</dbReference>
<sequence length="235" mass="26137">MLRKHALVAAIVIAPTAAMAAEPSWDGAAELGTIFTSGNTDTQSINANFMAKRTGEVWDTTLKLEALTSEEDGVKSKEKYSALTQFDRNFTEHSYMAIVAQQERARFSGYTYQSTVSVNYGYRVLKNDTMELNLEAGPGYRRDKLKESDEIQEEAIGRLALSYDWQIREGVSFIENFTAEIGSDNSIYKSETGLQSQLSGSLASKLTYKVKHVEEVPEGTENTDTEFGVTLVYSF</sequence>